<feature type="transmembrane region" description="Helical" evidence="2">
    <location>
        <begin position="97"/>
        <end position="121"/>
    </location>
</feature>
<protein>
    <submittedName>
        <fullName evidence="3">Uncharacterized protein</fullName>
    </submittedName>
</protein>
<dbReference type="AlphaFoldDB" id="A0A409WL98"/>
<evidence type="ECO:0000313" key="3">
    <source>
        <dbReference type="EMBL" id="PPQ79200.1"/>
    </source>
</evidence>
<name>A0A409WL98_PSICY</name>
<reference evidence="3 4" key="1">
    <citation type="journal article" date="2018" name="Evol. Lett.">
        <title>Horizontal gene cluster transfer increased hallucinogenic mushroom diversity.</title>
        <authorList>
            <person name="Reynolds H.T."/>
            <person name="Vijayakumar V."/>
            <person name="Gluck-Thaler E."/>
            <person name="Korotkin H.B."/>
            <person name="Matheny P.B."/>
            <person name="Slot J.C."/>
        </authorList>
    </citation>
    <scope>NUCLEOTIDE SEQUENCE [LARGE SCALE GENOMIC DNA]</scope>
    <source>
        <strain evidence="3 4">2631</strain>
    </source>
</reference>
<evidence type="ECO:0000313" key="4">
    <source>
        <dbReference type="Proteomes" id="UP000283269"/>
    </source>
</evidence>
<keyword evidence="2" id="KW-1133">Transmembrane helix</keyword>
<evidence type="ECO:0000256" key="1">
    <source>
        <dbReference type="SAM" id="MobiDB-lite"/>
    </source>
</evidence>
<keyword evidence="2" id="KW-0812">Transmembrane</keyword>
<dbReference type="InParanoid" id="A0A409WL98"/>
<feature type="region of interest" description="Disordered" evidence="1">
    <location>
        <begin position="196"/>
        <end position="248"/>
    </location>
</feature>
<dbReference type="Proteomes" id="UP000283269">
    <property type="component" value="Unassembled WGS sequence"/>
</dbReference>
<keyword evidence="4" id="KW-1185">Reference proteome</keyword>
<feature type="compositionally biased region" description="Polar residues" evidence="1">
    <location>
        <begin position="238"/>
        <end position="248"/>
    </location>
</feature>
<comment type="caution">
    <text evidence="3">The sequence shown here is derived from an EMBL/GenBank/DDBJ whole genome shotgun (WGS) entry which is preliminary data.</text>
</comment>
<accession>A0A409WL98</accession>
<feature type="non-terminal residue" evidence="3">
    <location>
        <position position="1"/>
    </location>
</feature>
<organism evidence="3 4">
    <name type="scientific">Psilocybe cyanescens</name>
    <dbReference type="NCBI Taxonomy" id="93625"/>
    <lineage>
        <taxon>Eukaryota</taxon>
        <taxon>Fungi</taxon>
        <taxon>Dikarya</taxon>
        <taxon>Basidiomycota</taxon>
        <taxon>Agaricomycotina</taxon>
        <taxon>Agaricomycetes</taxon>
        <taxon>Agaricomycetidae</taxon>
        <taxon>Agaricales</taxon>
        <taxon>Agaricineae</taxon>
        <taxon>Strophariaceae</taxon>
        <taxon>Psilocybe</taxon>
    </lineage>
</organism>
<proteinExistence type="predicted"/>
<dbReference type="EMBL" id="NHYD01003387">
    <property type="protein sequence ID" value="PPQ79200.1"/>
    <property type="molecule type" value="Genomic_DNA"/>
</dbReference>
<keyword evidence="2" id="KW-0472">Membrane</keyword>
<feature type="transmembrane region" description="Helical" evidence="2">
    <location>
        <begin position="12"/>
        <end position="35"/>
    </location>
</feature>
<evidence type="ECO:0000256" key="2">
    <source>
        <dbReference type="SAM" id="Phobius"/>
    </source>
</evidence>
<gene>
    <name evidence="3" type="ORF">CVT25_002778</name>
</gene>
<sequence length="248" mass="26661">QIWRCYHAWGQSFRVIAVPLILLVAECSLFVAAMILNVKFSKVTSDANAILFNNILSALTFVSLGTTVITTFLIGYRIYYASRLNSGSPSKRLFNRIAVMIIESAAAYSFVLILDAIFTAVPSSIVVASPLDIADDYVENVLLIVAVRSFHYLSNYPASQTYNQGMAPTVLVARTALVNPNSTEASTTITHMSGLKFESQQGGGGGQSGNDTQGGVNESTHTDNTEPTPVIELKRQSSADAPSGDNQV</sequence>
<feature type="transmembrane region" description="Helical" evidence="2">
    <location>
        <begin position="55"/>
        <end position="76"/>
    </location>
</feature>